<dbReference type="InterPro" id="IPR043917">
    <property type="entry name" value="DUF5753"/>
</dbReference>
<sequence length="305" mass="34321">MAARGETSAEDPAGSEEVADLFRAIGRMIKAARERAGMSQRELGQRVGYSEEQISSIERGRRTPQPDFLVALDELLGCGGLLALLAEDVERAKTRRRVPHPDWFQDYADLEAKAVELCYFANQAVPGVFQTKNYARAVFASRQPFFDEETIERRVTARLARQELLSKWPPPTVSAIVQESVLRQSFGGPSVHREQLEHLVQVSHLRHVEIQVMPTVSEDHAGMGGPFTLLEIKGGHAWPTWRSSTSVAWSSIRRTYGFWPRNMAASVGRRSPPANPCAWSRRCWETYEHRTACAAELVQEHVQRG</sequence>
<evidence type="ECO:0000259" key="1">
    <source>
        <dbReference type="PROSITE" id="PS50943"/>
    </source>
</evidence>
<comment type="caution">
    <text evidence="2">The sequence shown here is derived from an EMBL/GenBank/DDBJ whole genome shotgun (WGS) entry which is preliminary data.</text>
</comment>
<dbReference type="Gene3D" id="1.10.260.40">
    <property type="entry name" value="lambda repressor-like DNA-binding domains"/>
    <property type="match status" value="1"/>
</dbReference>
<evidence type="ECO:0000313" key="3">
    <source>
        <dbReference type="Proteomes" id="UP001551210"/>
    </source>
</evidence>
<dbReference type="EMBL" id="JBEZAM010000045">
    <property type="protein sequence ID" value="MEU7296602.1"/>
    <property type="molecule type" value="Genomic_DNA"/>
</dbReference>
<organism evidence="2 3">
    <name type="scientific">Streptomyces exfoliatus</name>
    <name type="common">Streptomyces hydrogenans</name>
    <dbReference type="NCBI Taxonomy" id="1905"/>
    <lineage>
        <taxon>Bacteria</taxon>
        <taxon>Bacillati</taxon>
        <taxon>Actinomycetota</taxon>
        <taxon>Actinomycetes</taxon>
        <taxon>Kitasatosporales</taxon>
        <taxon>Streptomycetaceae</taxon>
        <taxon>Streptomyces</taxon>
    </lineage>
</organism>
<dbReference type="SMART" id="SM00530">
    <property type="entry name" value="HTH_XRE"/>
    <property type="match status" value="1"/>
</dbReference>
<dbReference type="InterPro" id="IPR001387">
    <property type="entry name" value="Cro/C1-type_HTH"/>
</dbReference>
<dbReference type="Pfam" id="PF13560">
    <property type="entry name" value="HTH_31"/>
    <property type="match status" value="1"/>
</dbReference>
<dbReference type="InterPro" id="IPR010982">
    <property type="entry name" value="Lambda_DNA-bd_dom_sf"/>
</dbReference>
<protein>
    <submittedName>
        <fullName evidence="2">Helix-turn-helix transcriptional regulator</fullName>
    </submittedName>
</protein>
<gene>
    <name evidence="2" type="ORF">AB0A76_25905</name>
</gene>
<dbReference type="RefSeq" id="WP_359212775.1">
    <property type="nucleotide sequence ID" value="NZ_JBEZAM010000045.1"/>
</dbReference>
<reference evidence="2 3" key="1">
    <citation type="submission" date="2024-06" db="EMBL/GenBank/DDBJ databases">
        <title>The Natural Products Discovery Center: Release of the First 8490 Sequenced Strains for Exploring Actinobacteria Biosynthetic Diversity.</title>
        <authorList>
            <person name="Kalkreuter E."/>
            <person name="Kautsar S.A."/>
            <person name="Yang D."/>
            <person name="Bader C.D."/>
            <person name="Teijaro C.N."/>
            <person name="Fluegel L."/>
            <person name="Davis C.M."/>
            <person name="Simpson J.R."/>
            <person name="Lauterbach L."/>
            <person name="Steele A.D."/>
            <person name="Gui C."/>
            <person name="Meng S."/>
            <person name="Li G."/>
            <person name="Viehrig K."/>
            <person name="Ye F."/>
            <person name="Su P."/>
            <person name="Kiefer A.F."/>
            <person name="Nichols A."/>
            <person name="Cepeda A.J."/>
            <person name="Yan W."/>
            <person name="Fan B."/>
            <person name="Jiang Y."/>
            <person name="Adhikari A."/>
            <person name="Zheng C.-J."/>
            <person name="Schuster L."/>
            <person name="Cowan T.M."/>
            <person name="Smanski M.J."/>
            <person name="Chevrette M.G."/>
            <person name="De Carvalho L.P.S."/>
            <person name="Shen B."/>
        </authorList>
    </citation>
    <scope>NUCLEOTIDE SEQUENCE [LARGE SCALE GENOMIC DNA]</scope>
    <source>
        <strain evidence="2 3">NPDC045705</strain>
    </source>
</reference>
<dbReference type="Proteomes" id="UP001551210">
    <property type="component" value="Unassembled WGS sequence"/>
</dbReference>
<dbReference type="Pfam" id="PF19054">
    <property type="entry name" value="DUF5753"/>
    <property type="match status" value="1"/>
</dbReference>
<feature type="domain" description="HTH cro/C1-type" evidence="1">
    <location>
        <begin position="29"/>
        <end position="82"/>
    </location>
</feature>
<dbReference type="PROSITE" id="PS50943">
    <property type="entry name" value="HTH_CROC1"/>
    <property type="match status" value="1"/>
</dbReference>
<dbReference type="SUPFAM" id="SSF47413">
    <property type="entry name" value="lambda repressor-like DNA-binding domains"/>
    <property type="match status" value="1"/>
</dbReference>
<keyword evidence="3" id="KW-1185">Reference proteome</keyword>
<proteinExistence type="predicted"/>
<evidence type="ECO:0000313" key="2">
    <source>
        <dbReference type="EMBL" id="MEU7296602.1"/>
    </source>
</evidence>
<name>A0ABV3D298_STREX</name>
<dbReference type="CDD" id="cd00093">
    <property type="entry name" value="HTH_XRE"/>
    <property type="match status" value="1"/>
</dbReference>
<accession>A0ABV3D298</accession>